<gene>
    <name evidence="2" type="ORF">MBOE_04090</name>
</gene>
<organism evidence="2 3">
    <name type="scientific">Mycolicibacterium boenickei</name>
    <dbReference type="NCBI Taxonomy" id="146017"/>
    <lineage>
        <taxon>Bacteria</taxon>
        <taxon>Bacillati</taxon>
        <taxon>Actinomycetota</taxon>
        <taxon>Actinomycetes</taxon>
        <taxon>Mycobacteriales</taxon>
        <taxon>Mycobacteriaceae</taxon>
        <taxon>Mycolicibacterium</taxon>
    </lineage>
</organism>
<dbReference type="Proteomes" id="UP000466683">
    <property type="component" value="Chromosome"/>
</dbReference>
<feature type="compositionally biased region" description="Basic residues" evidence="1">
    <location>
        <begin position="17"/>
        <end position="32"/>
    </location>
</feature>
<evidence type="ECO:0000313" key="2">
    <source>
        <dbReference type="EMBL" id="BBX88760.1"/>
    </source>
</evidence>
<proteinExistence type="predicted"/>
<accession>A0ABM7IPQ2</accession>
<keyword evidence="3" id="KW-1185">Reference proteome</keyword>
<feature type="region of interest" description="Disordered" evidence="1">
    <location>
        <begin position="17"/>
        <end position="42"/>
    </location>
</feature>
<sequence length="95" mass="10725">MTQLIQPRTISRIKHIHRRQPPGRISRHRHQHPLQPLDQSLDSGRIEHIRTELDHAADAGRGAGLAETLSEGEHQIHTGGSGLRIERRGLDFAQI</sequence>
<protein>
    <submittedName>
        <fullName evidence="2">Uncharacterized protein</fullName>
    </submittedName>
</protein>
<evidence type="ECO:0000256" key="1">
    <source>
        <dbReference type="SAM" id="MobiDB-lite"/>
    </source>
</evidence>
<name>A0ABM7IPQ2_9MYCO</name>
<reference evidence="2 3" key="1">
    <citation type="journal article" date="2019" name="Emerg. Microbes Infect.">
        <title>Comprehensive subspecies identification of 175 nontuberculous mycobacteria species based on 7547 genomic profiles.</title>
        <authorList>
            <person name="Matsumoto Y."/>
            <person name="Kinjo T."/>
            <person name="Motooka D."/>
            <person name="Nabeya D."/>
            <person name="Jung N."/>
            <person name="Uechi K."/>
            <person name="Horii T."/>
            <person name="Iida T."/>
            <person name="Fujita J."/>
            <person name="Nakamura S."/>
        </authorList>
    </citation>
    <scope>NUCLEOTIDE SEQUENCE [LARGE SCALE GENOMIC DNA]</scope>
    <source>
        <strain evidence="2 3">JCM 15653</strain>
    </source>
</reference>
<dbReference type="EMBL" id="AP022579">
    <property type="protein sequence ID" value="BBX88760.1"/>
    <property type="molecule type" value="Genomic_DNA"/>
</dbReference>
<evidence type="ECO:0000313" key="3">
    <source>
        <dbReference type="Proteomes" id="UP000466683"/>
    </source>
</evidence>